<keyword evidence="1" id="KW-0378">Hydrolase</keyword>
<dbReference type="KEGG" id="celz:E5225_08150"/>
<dbReference type="OrthoDB" id="2629679at2"/>
<feature type="domain" description="Tyrosine specific protein phosphatases" evidence="2">
    <location>
        <begin position="75"/>
        <end position="126"/>
    </location>
</feature>
<evidence type="ECO:0000256" key="1">
    <source>
        <dbReference type="ARBA" id="ARBA00022801"/>
    </source>
</evidence>
<reference evidence="3 4" key="1">
    <citation type="submission" date="2019-04" db="EMBL/GenBank/DDBJ databases">
        <title>Isolation and identification of Cellulomonas shaoxiangyii sp. Nov. isolated from feces of the Tibetan antelopes (Pantholops hodgsonii) in the Qinghai-Tibet plateau of China.</title>
        <authorList>
            <person name="Tian Z."/>
        </authorList>
    </citation>
    <scope>NUCLEOTIDE SEQUENCE [LARGE SCALE GENOMIC DNA]</scope>
    <source>
        <strain evidence="3 4">Z28</strain>
    </source>
</reference>
<protein>
    <recommendedName>
        <fullName evidence="2">Tyrosine specific protein phosphatases domain-containing protein</fullName>
    </recommendedName>
</protein>
<dbReference type="InterPro" id="IPR057023">
    <property type="entry name" value="PTP-SAK"/>
</dbReference>
<gene>
    <name evidence="3" type="ORF">E5225_08150</name>
</gene>
<dbReference type="EMBL" id="CP039291">
    <property type="protein sequence ID" value="QCB93537.1"/>
    <property type="molecule type" value="Genomic_DNA"/>
</dbReference>
<keyword evidence="4" id="KW-1185">Reference proteome</keyword>
<evidence type="ECO:0000313" key="4">
    <source>
        <dbReference type="Proteomes" id="UP000296469"/>
    </source>
</evidence>
<dbReference type="Gene3D" id="3.90.190.10">
    <property type="entry name" value="Protein tyrosine phosphatase superfamily"/>
    <property type="match status" value="1"/>
</dbReference>
<proteinExistence type="predicted"/>
<accession>A0A4P7SJ70</accession>
<dbReference type="RefSeq" id="WP_135971808.1">
    <property type="nucleotide sequence ID" value="NZ_CP039291.1"/>
</dbReference>
<sequence length="155" mass="16946">MSSGAAWDSAEAGVVTFPSGARIRGRRVRDFRDMTTLPDLAVILSGTRPRHRIGTDTRWIRWPDFWLPVRPADARAVLDEARAAASTSRVDVACRGGVGRTGTALACIAVLDGVPASAAVQLVRRQYDARAIETPWQRRYVAQLARETPRRGHGA</sequence>
<organism evidence="3 4">
    <name type="scientific">Cellulomonas shaoxiangyii</name>
    <dbReference type="NCBI Taxonomy" id="2566013"/>
    <lineage>
        <taxon>Bacteria</taxon>
        <taxon>Bacillati</taxon>
        <taxon>Actinomycetota</taxon>
        <taxon>Actinomycetes</taxon>
        <taxon>Micrococcales</taxon>
        <taxon>Cellulomonadaceae</taxon>
        <taxon>Cellulomonas</taxon>
    </lineage>
</organism>
<dbReference type="Pfam" id="PF22784">
    <property type="entry name" value="PTP-SAK"/>
    <property type="match status" value="1"/>
</dbReference>
<name>A0A4P7SJ70_9CELL</name>
<dbReference type="Proteomes" id="UP000296469">
    <property type="component" value="Chromosome"/>
</dbReference>
<dbReference type="AlphaFoldDB" id="A0A4P7SJ70"/>
<dbReference type="SUPFAM" id="SSF52799">
    <property type="entry name" value="(Phosphotyrosine protein) phosphatases II"/>
    <property type="match status" value="1"/>
</dbReference>
<evidence type="ECO:0000313" key="3">
    <source>
        <dbReference type="EMBL" id="QCB93537.1"/>
    </source>
</evidence>
<evidence type="ECO:0000259" key="2">
    <source>
        <dbReference type="PROSITE" id="PS50056"/>
    </source>
</evidence>
<dbReference type="GO" id="GO:0016791">
    <property type="term" value="F:phosphatase activity"/>
    <property type="evidence" value="ECO:0007669"/>
    <property type="project" value="UniProtKB-ARBA"/>
</dbReference>
<dbReference type="InterPro" id="IPR000387">
    <property type="entry name" value="Tyr_Pase_dom"/>
</dbReference>
<dbReference type="PROSITE" id="PS50056">
    <property type="entry name" value="TYR_PHOSPHATASE_2"/>
    <property type="match status" value="1"/>
</dbReference>
<dbReference type="InterPro" id="IPR029021">
    <property type="entry name" value="Prot-tyrosine_phosphatase-like"/>
</dbReference>